<accession>A0ABV7L249</accession>
<reference evidence="6" key="1">
    <citation type="journal article" date="2019" name="Int. J. Syst. Evol. Microbiol.">
        <title>The Global Catalogue of Microorganisms (GCM) 10K type strain sequencing project: providing services to taxonomists for standard genome sequencing and annotation.</title>
        <authorList>
            <consortium name="The Broad Institute Genomics Platform"/>
            <consortium name="The Broad Institute Genome Sequencing Center for Infectious Disease"/>
            <person name="Wu L."/>
            <person name="Ma J."/>
        </authorList>
    </citation>
    <scope>NUCLEOTIDE SEQUENCE [LARGE SCALE GENOMIC DNA]</scope>
    <source>
        <strain evidence="6">KCTC 42964</strain>
    </source>
</reference>
<keyword evidence="1" id="KW-0285">Flavoprotein</keyword>
<evidence type="ECO:0000259" key="4">
    <source>
        <dbReference type="Pfam" id="PF00724"/>
    </source>
</evidence>
<dbReference type="SUPFAM" id="SSF51395">
    <property type="entry name" value="FMN-linked oxidoreductases"/>
    <property type="match status" value="1"/>
</dbReference>
<dbReference type="InterPro" id="IPR013785">
    <property type="entry name" value="Aldolase_TIM"/>
</dbReference>
<proteinExistence type="predicted"/>
<evidence type="ECO:0000313" key="6">
    <source>
        <dbReference type="Proteomes" id="UP001595528"/>
    </source>
</evidence>
<feature type="region of interest" description="Disordered" evidence="3">
    <location>
        <begin position="361"/>
        <end position="380"/>
    </location>
</feature>
<keyword evidence="6" id="KW-1185">Reference proteome</keyword>
<evidence type="ECO:0000256" key="3">
    <source>
        <dbReference type="SAM" id="MobiDB-lite"/>
    </source>
</evidence>
<keyword evidence="2" id="KW-0560">Oxidoreductase</keyword>
<evidence type="ECO:0000256" key="1">
    <source>
        <dbReference type="ARBA" id="ARBA00022630"/>
    </source>
</evidence>
<dbReference type="PANTHER" id="PTHR43656">
    <property type="entry name" value="BINDING OXIDOREDUCTASE, PUTATIVE (AFU_ORTHOLOGUE AFUA_2G08260)-RELATED"/>
    <property type="match status" value="1"/>
</dbReference>
<organism evidence="5 6">
    <name type="scientific">Marinibaculum pumilum</name>
    <dbReference type="NCBI Taxonomy" id="1766165"/>
    <lineage>
        <taxon>Bacteria</taxon>
        <taxon>Pseudomonadati</taxon>
        <taxon>Pseudomonadota</taxon>
        <taxon>Alphaproteobacteria</taxon>
        <taxon>Rhodospirillales</taxon>
        <taxon>Rhodospirillaceae</taxon>
        <taxon>Marinibaculum</taxon>
    </lineage>
</organism>
<dbReference type="Pfam" id="PF00724">
    <property type="entry name" value="Oxidored_FMN"/>
    <property type="match status" value="1"/>
</dbReference>
<gene>
    <name evidence="5" type="ORF">ACFOGJ_15015</name>
</gene>
<dbReference type="InterPro" id="IPR001155">
    <property type="entry name" value="OxRdtase_FMN_N"/>
</dbReference>
<name>A0ABV7L249_9PROT</name>
<dbReference type="Gene3D" id="3.20.20.70">
    <property type="entry name" value="Aldolase class I"/>
    <property type="match status" value="1"/>
</dbReference>
<comment type="caution">
    <text evidence="5">The sequence shown here is derived from an EMBL/GenBank/DDBJ whole genome shotgun (WGS) entry which is preliminary data.</text>
</comment>
<feature type="domain" description="NADH:flavin oxidoreductase/NADH oxidase N-terminal" evidence="4">
    <location>
        <begin position="9"/>
        <end position="355"/>
    </location>
</feature>
<protein>
    <submittedName>
        <fullName evidence="5">2,4-dienoyl-CoA reductase</fullName>
    </submittedName>
</protein>
<dbReference type="EMBL" id="JBHRTR010000028">
    <property type="protein sequence ID" value="MFC3228554.1"/>
    <property type="molecule type" value="Genomic_DNA"/>
</dbReference>
<dbReference type="PANTHER" id="PTHR43656:SF2">
    <property type="entry name" value="BINDING OXIDOREDUCTASE, PUTATIVE (AFU_ORTHOLOGUE AFUA_2G08260)-RELATED"/>
    <property type="match status" value="1"/>
</dbReference>
<feature type="compositionally biased region" description="Low complexity" evidence="3">
    <location>
        <begin position="370"/>
        <end position="380"/>
    </location>
</feature>
<evidence type="ECO:0000313" key="5">
    <source>
        <dbReference type="EMBL" id="MFC3228554.1"/>
    </source>
</evidence>
<dbReference type="InterPro" id="IPR051799">
    <property type="entry name" value="NADH_flavin_oxidoreductase"/>
</dbReference>
<evidence type="ECO:0000256" key="2">
    <source>
        <dbReference type="ARBA" id="ARBA00023002"/>
    </source>
</evidence>
<dbReference type="RefSeq" id="WP_379901784.1">
    <property type="nucleotide sequence ID" value="NZ_JBHRTR010000028.1"/>
</dbReference>
<dbReference type="Proteomes" id="UP001595528">
    <property type="component" value="Unassembled WGS sequence"/>
</dbReference>
<sequence length="441" mass="46733">MPIDISTPLALPCGATLRNRIAKAGLTEGLANLRNQATEAHCRLYRRWSLGGAGLLLTGNVLIDRSCMERPLNVAVDGNLDEGGRAALAAWARAGTEGGNAFWMQINHAGRKSPASITPQPVAPSAIPIGAAVGPGRARRHGVPRALDEGEIEALIDRYVATAVTAREAGFTGVQFHAAHGYLLAEFLSPLANHRQDEWGGALENRARMLLEVVRRARQALGADYPIGVKMNSADFQRGGFTPGEAEQVALWLQAAGVDLLELSGGSSESYAMLGQPGESEESALLTRSTAEREAYFVLFAEAMRKVLDMPVMVTGGFRSRRAMDAALAAGAVDIVGLGRPMCLEPDLPRRLLADRDAVAPSPEADMRPDPAAAPDDAPPAAVQAALARAPVAYFAEQMVEMGAGRAPDLKLGLYEAGRRYLEREAEAAAAWCAARADEAA</sequence>